<dbReference type="PROSITE" id="PS01124">
    <property type="entry name" value="HTH_ARAC_FAMILY_2"/>
    <property type="match status" value="1"/>
</dbReference>
<keyword evidence="3" id="KW-0804">Transcription</keyword>
<dbReference type="GeneID" id="90533455"/>
<dbReference type="InterPro" id="IPR003313">
    <property type="entry name" value="AraC-bd"/>
</dbReference>
<dbReference type="SUPFAM" id="SSF46689">
    <property type="entry name" value="Homeodomain-like"/>
    <property type="match status" value="2"/>
</dbReference>
<dbReference type="InterPro" id="IPR018060">
    <property type="entry name" value="HTH_AraC"/>
</dbReference>
<dbReference type="Pfam" id="PF02311">
    <property type="entry name" value="AraC_binding"/>
    <property type="match status" value="1"/>
</dbReference>
<dbReference type="PANTHER" id="PTHR43280:SF2">
    <property type="entry name" value="HTH-TYPE TRANSCRIPTIONAL REGULATOR EXSA"/>
    <property type="match status" value="1"/>
</dbReference>
<evidence type="ECO:0000256" key="2">
    <source>
        <dbReference type="ARBA" id="ARBA00023125"/>
    </source>
</evidence>
<dbReference type="InterPro" id="IPR009057">
    <property type="entry name" value="Homeodomain-like_sf"/>
</dbReference>
<organism evidence="5 6">
    <name type="scientific">Neglectibacter timonensis</name>
    <dbReference type="NCBI Taxonomy" id="1776382"/>
    <lineage>
        <taxon>Bacteria</taxon>
        <taxon>Bacillati</taxon>
        <taxon>Bacillota</taxon>
        <taxon>Clostridia</taxon>
        <taxon>Eubacteriales</taxon>
        <taxon>Oscillospiraceae</taxon>
        <taxon>Neglectibacter</taxon>
    </lineage>
</organism>
<name>A0ABT1S0E0_9FIRM</name>
<dbReference type="InterPro" id="IPR037923">
    <property type="entry name" value="HTH-like"/>
</dbReference>
<reference evidence="5 6" key="1">
    <citation type="submission" date="2022-06" db="EMBL/GenBank/DDBJ databases">
        <title>Isolation of gut microbiota from human fecal samples.</title>
        <authorList>
            <person name="Pamer E.G."/>
            <person name="Barat B."/>
            <person name="Waligurski E."/>
            <person name="Medina S."/>
            <person name="Paddock L."/>
            <person name="Mostad J."/>
        </authorList>
    </citation>
    <scope>NUCLEOTIDE SEQUENCE [LARGE SCALE GENOMIC DNA]</scope>
    <source>
        <strain evidence="5 6">DFI.9.73</strain>
    </source>
</reference>
<dbReference type="SUPFAM" id="SSF51215">
    <property type="entry name" value="Regulatory protein AraC"/>
    <property type="match status" value="1"/>
</dbReference>
<keyword evidence="6" id="KW-1185">Reference proteome</keyword>
<evidence type="ECO:0000313" key="5">
    <source>
        <dbReference type="EMBL" id="MCQ4840379.1"/>
    </source>
</evidence>
<evidence type="ECO:0000313" key="6">
    <source>
        <dbReference type="Proteomes" id="UP001524473"/>
    </source>
</evidence>
<dbReference type="InterPro" id="IPR018062">
    <property type="entry name" value="HTH_AraC-typ_CS"/>
</dbReference>
<comment type="caution">
    <text evidence="5">The sequence shown here is derived from an EMBL/GenBank/DDBJ whole genome shotgun (WGS) entry which is preliminary data.</text>
</comment>
<dbReference type="SMART" id="SM00342">
    <property type="entry name" value="HTH_ARAC"/>
    <property type="match status" value="1"/>
</dbReference>
<dbReference type="PRINTS" id="PR00032">
    <property type="entry name" value="HTHARAC"/>
</dbReference>
<evidence type="ECO:0000259" key="4">
    <source>
        <dbReference type="PROSITE" id="PS01124"/>
    </source>
</evidence>
<dbReference type="Gene3D" id="1.10.10.60">
    <property type="entry name" value="Homeodomain-like"/>
    <property type="match status" value="2"/>
</dbReference>
<dbReference type="Proteomes" id="UP001524473">
    <property type="component" value="Unassembled WGS sequence"/>
</dbReference>
<dbReference type="RefSeq" id="WP_066866564.1">
    <property type="nucleotide sequence ID" value="NZ_CABKVV010000014.1"/>
</dbReference>
<accession>A0ABT1S0E0</accession>
<feature type="domain" description="HTH araC/xylS-type" evidence="4">
    <location>
        <begin position="182"/>
        <end position="280"/>
    </location>
</feature>
<dbReference type="PANTHER" id="PTHR43280">
    <property type="entry name" value="ARAC-FAMILY TRANSCRIPTIONAL REGULATOR"/>
    <property type="match status" value="1"/>
</dbReference>
<evidence type="ECO:0000256" key="1">
    <source>
        <dbReference type="ARBA" id="ARBA00023015"/>
    </source>
</evidence>
<proteinExistence type="predicted"/>
<keyword evidence="2" id="KW-0238">DNA-binding</keyword>
<protein>
    <submittedName>
        <fullName evidence="5">AraC family transcriptional regulator</fullName>
    </submittedName>
</protein>
<sequence length="284" mass="32143">MEYDRDGDFGRVRLIAHSPSVLARRLYYCVQSAGWHFCNDRYHIERETGNDNCLLLCTIGGRGVLEYGGSIYQLQPGSVALVAPGCPHSYRTPKGGQWEFYWLHFSGSGSEKFAEYIRQKNCGVLSGAVAEACRDNIQRILDLKIQRETDFETIASELIAVMLHQLVAVIPEEMADQNEAVAKVLEFIHSSYKGHIDLEMMAKAAFISRSHLVKLFEATTGYTPYEYLLKYRISRAKELLLSSRIPVGEIALAVGFSYAGNFVSTFKRMEGITPAKYRRQYHTM</sequence>
<gene>
    <name evidence="5" type="ORF">NE695_10705</name>
</gene>
<dbReference type="Pfam" id="PF12833">
    <property type="entry name" value="HTH_18"/>
    <property type="match status" value="1"/>
</dbReference>
<evidence type="ECO:0000256" key="3">
    <source>
        <dbReference type="ARBA" id="ARBA00023163"/>
    </source>
</evidence>
<dbReference type="EMBL" id="JANFZH010000023">
    <property type="protein sequence ID" value="MCQ4840379.1"/>
    <property type="molecule type" value="Genomic_DNA"/>
</dbReference>
<dbReference type="Gene3D" id="2.60.120.280">
    <property type="entry name" value="Regulatory protein AraC"/>
    <property type="match status" value="1"/>
</dbReference>
<keyword evidence="1" id="KW-0805">Transcription regulation</keyword>
<dbReference type="PROSITE" id="PS00041">
    <property type="entry name" value="HTH_ARAC_FAMILY_1"/>
    <property type="match status" value="1"/>
</dbReference>
<dbReference type="InterPro" id="IPR020449">
    <property type="entry name" value="Tscrpt_reg_AraC-type_HTH"/>
</dbReference>